<comment type="similarity">
    <text evidence="1 8">Belongs to the SOS response-associated peptidase family.</text>
</comment>
<evidence type="ECO:0000256" key="3">
    <source>
        <dbReference type="ARBA" id="ARBA00022763"/>
    </source>
</evidence>
<evidence type="ECO:0000256" key="5">
    <source>
        <dbReference type="ARBA" id="ARBA00023124"/>
    </source>
</evidence>
<dbReference type="GO" id="GO:0006508">
    <property type="term" value="P:proteolysis"/>
    <property type="evidence" value="ECO:0007669"/>
    <property type="project" value="UniProtKB-KW"/>
</dbReference>
<evidence type="ECO:0000256" key="2">
    <source>
        <dbReference type="ARBA" id="ARBA00022670"/>
    </source>
</evidence>
<sequence length="228" mass="26116">MCGRFSLYHQPHLLARRFELQNLEELSLIPRYNIAPSQDVLTVVHDGEAYRGGFLRWGLIPSFAKDKKIGYKMINARAETLHEKPSFSRLLSRRRCVIPADGFFEWQKTDHGKIPLHIKRKDGDLFAMAGLWDRWQEPGGDVITSCTIITTAPNALMAPIHNRMPAMLDTSGEKVWLDRNVTDHQELQNLLQPFEDSLMKAEQVSERVNSPKHDTPECIIPVTQNESD</sequence>
<dbReference type="SUPFAM" id="SSF143081">
    <property type="entry name" value="BB1717-like"/>
    <property type="match status" value="1"/>
</dbReference>
<dbReference type="Proteomes" id="UP000094463">
    <property type="component" value="Chromosome"/>
</dbReference>
<evidence type="ECO:0000256" key="4">
    <source>
        <dbReference type="ARBA" id="ARBA00022801"/>
    </source>
</evidence>
<keyword evidence="4 8" id="KW-0378">Hydrolase</keyword>
<keyword evidence="6" id="KW-0238">DNA-binding</keyword>
<dbReference type="Pfam" id="PF02586">
    <property type="entry name" value="SRAP"/>
    <property type="match status" value="1"/>
</dbReference>
<accession>A0A1D7QZ33</accession>
<evidence type="ECO:0000256" key="9">
    <source>
        <dbReference type="SAM" id="MobiDB-lite"/>
    </source>
</evidence>
<dbReference type="KEGG" id="bbev:BBEV_2933"/>
<proteinExistence type="inferred from homology"/>
<evidence type="ECO:0000256" key="8">
    <source>
        <dbReference type="RuleBase" id="RU364100"/>
    </source>
</evidence>
<keyword evidence="11" id="KW-1185">Reference proteome</keyword>
<dbReference type="PANTHER" id="PTHR13604">
    <property type="entry name" value="DC12-RELATED"/>
    <property type="match status" value="1"/>
</dbReference>
<dbReference type="RefSeq" id="WP_069366154.1">
    <property type="nucleotide sequence ID" value="NZ_CP012502.1"/>
</dbReference>
<keyword evidence="3" id="KW-0227">DNA damage</keyword>
<dbReference type="InterPro" id="IPR003738">
    <property type="entry name" value="SRAP"/>
</dbReference>
<evidence type="ECO:0000256" key="1">
    <source>
        <dbReference type="ARBA" id="ARBA00008136"/>
    </source>
</evidence>
<dbReference type="GO" id="GO:0003697">
    <property type="term" value="F:single-stranded DNA binding"/>
    <property type="evidence" value="ECO:0007669"/>
    <property type="project" value="InterPro"/>
</dbReference>
<keyword evidence="5" id="KW-0190">Covalent protein-DNA linkage</keyword>
<dbReference type="PATRIC" id="fig|632773.3.peg.3072"/>
<evidence type="ECO:0000256" key="7">
    <source>
        <dbReference type="ARBA" id="ARBA00023239"/>
    </source>
</evidence>
<dbReference type="EC" id="3.4.-.-" evidence="8"/>
<dbReference type="STRING" id="632773.BBEV_2933"/>
<feature type="compositionally biased region" description="Basic and acidic residues" evidence="9">
    <location>
        <begin position="206"/>
        <end position="216"/>
    </location>
</feature>
<dbReference type="InterPro" id="IPR036590">
    <property type="entry name" value="SRAP-like"/>
</dbReference>
<dbReference type="PANTHER" id="PTHR13604:SF0">
    <property type="entry name" value="ABASIC SITE PROCESSING PROTEIN HMCES"/>
    <property type="match status" value="1"/>
</dbReference>
<evidence type="ECO:0000313" key="10">
    <source>
        <dbReference type="EMBL" id="AOM84258.1"/>
    </source>
</evidence>
<organism evidence="10 11">
    <name type="scientific">Salisediminibacterium beveridgei</name>
    <dbReference type="NCBI Taxonomy" id="632773"/>
    <lineage>
        <taxon>Bacteria</taxon>
        <taxon>Bacillati</taxon>
        <taxon>Bacillota</taxon>
        <taxon>Bacilli</taxon>
        <taxon>Bacillales</taxon>
        <taxon>Bacillaceae</taxon>
        <taxon>Salisediminibacterium</taxon>
    </lineage>
</organism>
<evidence type="ECO:0000256" key="6">
    <source>
        <dbReference type="ARBA" id="ARBA00023125"/>
    </source>
</evidence>
<reference evidence="10 11" key="1">
    <citation type="submission" date="2015-08" db="EMBL/GenBank/DDBJ databases">
        <title>The complete genome sequence of Bacillus beveridgei MLTeJB.</title>
        <authorList>
            <person name="Hanson T.E."/>
            <person name="Mesa C."/>
            <person name="Basesman S.M."/>
            <person name="Oremland R.S."/>
        </authorList>
    </citation>
    <scope>NUCLEOTIDE SEQUENCE [LARGE SCALE GENOMIC DNA]</scope>
    <source>
        <strain evidence="10 11">MLTeJB</strain>
    </source>
</reference>
<gene>
    <name evidence="10" type="ORF">BBEV_2933</name>
</gene>
<dbReference type="GO" id="GO:0016829">
    <property type="term" value="F:lyase activity"/>
    <property type="evidence" value="ECO:0007669"/>
    <property type="project" value="UniProtKB-KW"/>
</dbReference>
<dbReference type="GO" id="GO:0106300">
    <property type="term" value="P:protein-DNA covalent cross-linking repair"/>
    <property type="evidence" value="ECO:0007669"/>
    <property type="project" value="InterPro"/>
</dbReference>
<keyword evidence="7" id="KW-0456">Lyase</keyword>
<dbReference type="OrthoDB" id="9782620at2"/>
<evidence type="ECO:0000313" key="11">
    <source>
        <dbReference type="Proteomes" id="UP000094463"/>
    </source>
</evidence>
<dbReference type="AlphaFoldDB" id="A0A1D7QZ33"/>
<protein>
    <recommendedName>
        <fullName evidence="8">Abasic site processing protein</fullName>
        <ecNumber evidence="8">3.4.-.-</ecNumber>
    </recommendedName>
</protein>
<dbReference type="GO" id="GO:0008233">
    <property type="term" value="F:peptidase activity"/>
    <property type="evidence" value="ECO:0007669"/>
    <property type="project" value="UniProtKB-KW"/>
</dbReference>
<dbReference type="EMBL" id="CP012502">
    <property type="protein sequence ID" value="AOM84258.1"/>
    <property type="molecule type" value="Genomic_DNA"/>
</dbReference>
<feature type="region of interest" description="Disordered" evidence="9">
    <location>
        <begin position="206"/>
        <end position="228"/>
    </location>
</feature>
<dbReference type="Gene3D" id="3.90.1680.10">
    <property type="entry name" value="SOS response associated peptidase-like"/>
    <property type="match status" value="1"/>
</dbReference>
<keyword evidence="2 8" id="KW-0645">Protease</keyword>
<name>A0A1D7QZ33_9BACI</name>